<accession>A0A164L3S2</accession>
<feature type="compositionally biased region" description="Low complexity" evidence="1">
    <location>
        <begin position="1383"/>
        <end position="1415"/>
    </location>
</feature>
<protein>
    <recommendedName>
        <fullName evidence="2">Reverse transcriptase domain-containing protein</fullName>
    </recommendedName>
</protein>
<organism evidence="3 4">
    <name type="scientific">Daphnia magna</name>
    <dbReference type="NCBI Taxonomy" id="35525"/>
    <lineage>
        <taxon>Eukaryota</taxon>
        <taxon>Metazoa</taxon>
        <taxon>Ecdysozoa</taxon>
        <taxon>Arthropoda</taxon>
        <taxon>Crustacea</taxon>
        <taxon>Branchiopoda</taxon>
        <taxon>Diplostraca</taxon>
        <taxon>Cladocera</taxon>
        <taxon>Anomopoda</taxon>
        <taxon>Daphniidae</taxon>
        <taxon>Daphnia</taxon>
    </lineage>
</organism>
<dbReference type="Proteomes" id="UP000076858">
    <property type="component" value="Unassembled WGS sequence"/>
</dbReference>
<evidence type="ECO:0000313" key="3">
    <source>
        <dbReference type="EMBL" id="KZS03769.1"/>
    </source>
</evidence>
<reference evidence="3 4" key="1">
    <citation type="submission" date="2016-03" db="EMBL/GenBank/DDBJ databases">
        <title>EvidentialGene: Evidence-directed Construction of Genes on Genomes.</title>
        <authorList>
            <person name="Gilbert D.G."/>
            <person name="Choi J.-H."/>
            <person name="Mockaitis K."/>
            <person name="Colbourne J."/>
            <person name="Pfrender M."/>
        </authorList>
    </citation>
    <scope>NUCLEOTIDE SEQUENCE [LARGE SCALE GENOMIC DNA]</scope>
    <source>
        <strain evidence="3 4">Xinb3</strain>
        <tissue evidence="3">Complete organism</tissue>
    </source>
</reference>
<feature type="region of interest" description="Disordered" evidence="1">
    <location>
        <begin position="391"/>
        <end position="469"/>
    </location>
</feature>
<dbReference type="InterPro" id="IPR043502">
    <property type="entry name" value="DNA/RNA_pol_sf"/>
</dbReference>
<dbReference type="CDD" id="cd01650">
    <property type="entry name" value="RT_nLTR_like"/>
    <property type="match status" value="1"/>
</dbReference>
<dbReference type="GO" id="GO:0071897">
    <property type="term" value="P:DNA biosynthetic process"/>
    <property type="evidence" value="ECO:0007669"/>
    <property type="project" value="UniProtKB-ARBA"/>
</dbReference>
<feature type="region of interest" description="Disordered" evidence="1">
    <location>
        <begin position="1383"/>
        <end position="1460"/>
    </location>
</feature>
<feature type="domain" description="Reverse transcriptase" evidence="2">
    <location>
        <begin position="589"/>
        <end position="866"/>
    </location>
</feature>
<feature type="compositionally biased region" description="Polar residues" evidence="1">
    <location>
        <begin position="235"/>
        <end position="252"/>
    </location>
</feature>
<feature type="region of interest" description="Disordered" evidence="1">
    <location>
        <begin position="220"/>
        <end position="260"/>
    </location>
</feature>
<dbReference type="EMBL" id="LRGB01003212">
    <property type="protein sequence ID" value="KZS03769.1"/>
    <property type="molecule type" value="Genomic_DNA"/>
</dbReference>
<dbReference type="Pfam" id="PF00078">
    <property type="entry name" value="RVT_1"/>
    <property type="match status" value="3"/>
</dbReference>
<dbReference type="PANTHER" id="PTHR19446">
    <property type="entry name" value="REVERSE TRANSCRIPTASES"/>
    <property type="match status" value="1"/>
</dbReference>
<sequence length="2093" mass="229908">MPISLDEDDMIRLDTPIPLRVHCALCWPATSWSGRTCLAGSIRHFNVVHGTKAGVCIECSICCLVAMTVQAAYFHQEKSCPERTSSRRSRPNEEVEIGRTVIEGDKILLIYPPRPSRCPLCSWVCWGTRADSNGTPTTGVADGLISHLYTHHNNIKVSRLLLCPVCHITGEGMTMHHHHRHPRPTTPTSLAGTPTPSTAQTSVLEQPTLPAAHAEIRQPLTNSPHDRSATADMNAPSSRSLPTPQTQDSSPAGHSEIVLPSGNLTHDQLALSFSTPRRAPPTGLSTLASTGWNMTSIDTIATDTTSTANDMTAPNLLSLPTQQTQVPSPAGHSRIAQLTENPFHGQQALPFSMSHTPPSHHTSPTGFLPRQQPVGQWKLLSWCAHVPVSATGDTESTPGFSQQGSQSTSANEFHDRWALSVEGCTSTSTRQPRPDAALQERNTPRRRNQTRQQQRVRRNARSGQQAARASKIQRLFYRYPRRAVRRVLGEYSQTYTGSAEAAIAYLRETYTRPRPSTEEVRSARRVYGGCRWDLPTDEETMRLASPPTRVEKEQKLKIATNTAPGLDGIEYRDIIKLDPEGKLLEKLYGVVWRLGVPSSWKTARTVPIYKKGDSANFGNYLPISLLSTLHKVFSGTVATRLCTVARNNEWLSAEQKGFLPGVHGIQEHTMLLETAVGEARHRKDDLVICCLDLTNAFGSLPHDYLGALFRSLPIPRELQAILTDIYKDNFSQFVVGNATIPISMSTGVRQGDGLSSIVFNLAAEPLIRCAKGHLNGGYPLFGTVIKATAYADDISQVGQWPADLQAVVDAVSRVAAKLVLCFNGEKCASLTFTRGKVDSSRSIIIEGQPIRTLTAEENETYLGVPKGEKLLFRPATSLPENLTKILNSDLAPWLKLEVFRGHLLPSLAHHLATGRVEKSMLHTLDKECADFLRTLANVPFNVHRDFLYADRRAGGLGACKLSEDSDIWTIARAVQLLDSGVPVVREVARAQACKNISIALKTQPTTRQLSDYLRAANRLGVIIDVSSDDAKSKLVADDVSVTSIKAVRGLRSVVRNRHTVALSATPHQGAAARGLLLDTKSKDMARLVCRNSALHFNEVPATGQILPTVPMETTAHVLNACVNNMGEMTRRNDAVLARLQTAISKIGYATRRNRAFGDDSLHPDLVIETNEGDLIVDVTIPFDEPTNLQRAHDEKASKYAHLGSTLPFVVGSLGAWLPTNDLIASTLGVRASAWNRVRRGGKMVHHHLTKRAITLTQITFQIIIIMIFKYLPTSSTTISAFPPPSKQPCPAGMENPCGNPNCRNSFTNWTNSRKFCSNRYYPSVIARPAAKAGQQTGLLPPPRGLNGSSVSLPRNIPLNPTNHALTGPSTTLSASCSAFSNPASSNMAAAAPGRSTMSTSISSGRTTTTRFSLTRKQGKKPNYYESPGGAARPRGGDASWDLSPAVRSSPDVSRPSTSTSAQLRLTVSSLSSSVNLTTGMASTVTTPASYATPITPQAGNSSTYTTLWPDVAQPDPANTEFHTATAPSTTIVSLLQPCYLQGTHTTNANGRSHRITSPTTHQIRISPQAQADVEHCPGADDVEYQDTFQLDPECNLLEHLFTSVWQLGIPSCWKVDRAIPVHKKGPPDDYGNFRPIYLLSTIYKLFSSSIASRLTTVASTNSLLSPEQKGFLPGVHGIQEHTTLLETAIEEAKLRKRSLTICWLDLANAFGSLPPAFLFQLFHSLPIPEAFRGTLQHLQGMDSESYHPISLTSCPGKTMEKKINQILTWMFENNGLRLKTQSCFRKGRGTMDNVICLERYIRDGFNKRSPTNTYAVFLDVAKAFDTTLIQGLLYKFSNNGLNGNILGWLNNILCNRTYRVRVGNNYSEDYPLKFGVPKWSKESVKFSAAKSNLVNFTRQKRSQIQPLLFLSGKKTRDHTKQHPTTYFRCPNNHPNQGNAVRTEYGLSLNKADLAGRAPKQWKNQNIPSLKLATEHTTLANIELFLEQPMGRQQLQDPAPWARLPVTIEYFPISKNAASKNKAEARALFNNIRRNQFRSTTMAYTDGSLNKTTGKTTCALYLPTLGIEETYTLNNRYSIFTAKARGILKAMEAI</sequence>
<dbReference type="OrthoDB" id="10067100at2759"/>
<feature type="compositionally biased region" description="Polar residues" evidence="1">
    <location>
        <begin position="391"/>
        <end position="411"/>
    </location>
</feature>
<evidence type="ECO:0000256" key="1">
    <source>
        <dbReference type="SAM" id="MobiDB-lite"/>
    </source>
</evidence>
<evidence type="ECO:0000259" key="2">
    <source>
        <dbReference type="PROSITE" id="PS50878"/>
    </source>
</evidence>
<feature type="compositionally biased region" description="Basic residues" evidence="1">
    <location>
        <begin position="444"/>
        <end position="460"/>
    </location>
</feature>
<dbReference type="SUPFAM" id="SSF56672">
    <property type="entry name" value="DNA/RNA polymerases"/>
    <property type="match status" value="1"/>
</dbReference>
<evidence type="ECO:0000313" key="4">
    <source>
        <dbReference type="Proteomes" id="UP000076858"/>
    </source>
</evidence>
<dbReference type="PROSITE" id="PS50878">
    <property type="entry name" value="RT_POL"/>
    <property type="match status" value="1"/>
</dbReference>
<feature type="compositionally biased region" description="Polar residues" evidence="1">
    <location>
        <begin position="189"/>
        <end position="200"/>
    </location>
</feature>
<gene>
    <name evidence="3" type="ORF">APZ42_033419</name>
</gene>
<feature type="region of interest" description="Disordered" evidence="1">
    <location>
        <begin position="174"/>
        <end position="200"/>
    </location>
</feature>
<feature type="compositionally biased region" description="Polar residues" evidence="1">
    <location>
        <begin position="1450"/>
        <end position="1460"/>
    </location>
</feature>
<dbReference type="InterPro" id="IPR000477">
    <property type="entry name" value="RT_dom"/>
</dbReference>
<comment type="caution">
    <text evidence="3">The sequence shown here is derived from an EMBL/GenBank/DDBJ whole genome shotgun (WGS) entry which is preliminary data.</text>
</comment>
<proteinExistence type="predicted"/>
<keyword evidence="4" id="KW-1185">Reference proteome</keyword>
<name>A0A164L3S2_9CRUS</name>